<dbReference type="Gene3D" id="3.40.50.880">
    <property type="match status" value="1"/>
</dbReference>
<evidence type="ECO:0000313" key="4">
    <source>
        <dbReference type="Proteomes" id="UP000008815"/>
    </source>
</evidence>
<dbReference type="InterPro" id="IPR002818">
    <property type="entry name" value="DJ-1/PfpI"/>
</dbReference>
<dbReference type="CDD" id="cd03134">
    <property type="entry name" value="GATase1_PfpI_like"/>
    <property type="match status" value="1"/>
</dbReference>
<dbReference type="KEGG" id="bmu:Bmul_5481"/>
<dbReference type="InterPro" id="IPR006286">
    <property type="entry name" value="C56_PfpI-like"/>
</dbReference>
<protein>
    <submittedName>
        <fullName evidence="3">Protease I</fullName>
    </submittedName>
</protein>
<dbReference type="RefSeq" id="WP_006398946.1">
    <property type="nucleotide sequence ID" value="NC_010087.1"/>
</dbReference>
<dbReference type="AlphaFoldDB" id="A0A0H3KR19"/>
<evidence type="ECO:0000259" key="2">
    <source>
        <dbReference type="Pfam" id="PF01965"/>
    </source>
</evidence>
<keyword evidence="3" id="KW-0378">Hydrolase</keyword>
<dbReference type="PANTHER" id="PTHR42733:SF12">
    <property type="entry name" value="PROTEINASE"/>
    <property type="match status" value="1"/>
</dbReference>
<dbReference type="Pfam" id="PF01965">
    <property type="entry name" value="DJ-1_PfpI"/>
    <property type="match status" value="1"/>
</dbReference>
<gene>
    <name evidence="3" type="primary">pfpI</name>
    <name evidence="3" type="ordered locus">BMULJ_06016</name>
</gene>
<accession>A0A0H3KR19</accession>
<evidence type="ECO:0000256" key="1">
    <source>
        <dbReference type="ARBA" id="ARBA00008542"/>
    </source>
</evidence>
<dbReference type="PANTHER" id="PTHR42733">
    <property type="entry name" value="DJ-1 PROTEIN"/>
    <property type="match status" value="1"/>
</dbReference>
<dbReference type="InterPro" id="IPR029062">
    <property type="entry name" value="Class_I_gatase-like"/>
</dbReference>
<name>A0A0H3KR19_BURM1</name>
<feature type="domain" description="DJ-1/PfpI" evidence="2">
    <location>
        <begin position="9"/>
        <end position="175"/>
    </location>
</feature>
<organism evidence="3 4">
    <name type="scientific">Burkholderia multivorans (strain ATCC 17616 / 249)</name>
    <dbReference type="NCBI Taxonomy" id="395019"/>
    <lineage>
        <taxon>Bacteria</taxon>
        <taxon>Pseudomonadati</taxon>
        <taxon>Pseudomonadota</taxon>
        <taxon>Betaproteobacteria</taxon>
        <taxon>Burkholderiales</taxon>
        <taxon>Burkholderiaceae</taxon>
        <taxon>Burkholderia</taxon>
        <taxon>Burkholderia cepacia complex</taxon>
    </lineage>
</organism>
<dbReference type="Proteomes" id="UP000008815">
    <property type="component" value="Chromosome 3"/>
</dbReference>
<comment type="similarity">
    <text evidence="1">Belongs to the peptidase C56 family.</text>
</comment>
<dbReference type="SUPFAM" id="SSF52317">
    <property type="entry name" value="Class I glutamine amidotransferase-like"/>
    <property type="match status" value="1"/>
</dbReference>
<dbReference type="GeneID" id="93171591"/>
<dbReference type="GO" id="GO:0008233">
    <property type="term" value="F:peptidase activity"/>
    <property type="evidence" value="ECO:0007669"/>
    <property type="project" value="UniProtKB-KW"/>
</dbReference>
<dbReference type="HOGENOM" id="CLU_000445_44_4_4"/>
<evidence type="ECO:0000313" key="3">
    <source>
        <dbReference type="EMBL" id="BAG47817.1"/>
    </source>
</evidence>
<dbReference type="eggNOG" id="COG0693">
    <property type="taxonomic scope" value="Bacteria"/>
</dbReference>
<sequence length="189" mass="20196">MSGKLANCKVAILAVDGFEEAELVEPQRALSAEGAQVDVISQQPGEIQGFRHVDKGARVKVDHTFDDAKQGDYDAIVLPGGVVNGDAMRMIPAAREFVTAAIGADKPVAVICHGGWLLVSAGLVDGRTMTSWPSLQDDIRNAGGKWVDERVVRDGNLITSRKPDDLDAFNGALIECLAADRAHAPRERP</sequence>
<proteinExistence type="inferred from homology"/>
<dbReference type="NCBIfam" id="TIGR01382">
    <property type="entry name" value="PfpI"/>
    <property type="match status" value="1"/>
</dbReference>
<dbReference type="KEGG" id="bmj:BMULJ_06016"/>
<keyword evidence="4" id="KW-1185">Reference proteome</keyword>
<dbReference type="GO" id="GO:0006508">
    <property type="term" value="P:proteolysis"/>
    <property type="evidence" value="ECO:0007669"/>
    <property type="project" value="UniProtKB-KW"/>
</dbReference>
<keyword evidence="3" id="KW-0645">Protease</keyword>
<dbReference type="STRING" id="395019.BMULJ_06016"/>
<dbReference type="EMBL" id="AP009387">
    <property type="protein sequence ID" value="BAG47817.1"/>
    <property type="molecule type" value="Genomic_DNA"/>
</dbReference>
<dbReference type="PROSITE" id="PS51276">
    <property type="entry name" value="PEPTIDASE_C56_PFPI"/>
    <property type="match status" value="1"/>
</dbReference>
<reference evidence="3 4" key="1">
    <citation type="submission" date="2007-04" db="EMBL/GenBank/DDBJ databases">
        <title>Complete genome sequence of Burkholderia multivorans ATCC 17616.</title>
        <authorList>
            <person name="Ohtsubo Y."/>
            <person name="Yamashita A."/>
            <person name="Kurokawa K."/>
            <person name="Takami H."/>
            <person name="Yuhara S."/>
            <person name="Nishiyama E."/>
            <person name="Endo R."/>
            <person name="Miyazaki R."/>
            <person name="Ono A."/>
            <person name="Yano K."/>
            <person name="Ito M."/>
            <person name="Sota M."/>
            <person name="Yuji N."/>
            <person name="Hattori M."/>
            <person name="Tsuda M."/>
        </authorList>
    </citation>
    <scope>NUCLEOTIDE SEQUENCE [LARGE SCALE GENOMIC DNA]</scope>
    <source>
        <strain evidence="4">ATCC 17616 / 249</strain>
    </source>
</reference>